<sequence>MDPMSQLSRTVLFLMSLLVQLQGIQMPKEQDEDFRFCATRNQTQKSSVYYQKHGDSITIVNRADGLHITAPFLPEYRNISLQDHNGPYRFCVYGHQGAGLFILQYGNVSYNLSTEASGFLCSFRAGNPSHGGTSVLHSVSYAFNKGSYNQSLPDSSAYQIDFHGHKSFDQRNSLQVCEVEKEFGDLAGALENPKYGRRNNSGIFYKSLQRLDTYLGKMDFKEESRFLGKGRMLRAKVWNVKPSQNLFIQSTLEENKELHGIDVTMPSILFSPPKGRAQTKSKVVLMEVSSQTLFQPSQNTSWILGGKVFGISLPDKQVSGLPKEQRVTLTFWHNQLTMKNATLSCVFWDTSSSASQTGFWNMSGSEVKPGKNHTTCLWDHLTFFAVLMTSSSELDYVHKESLTMITYFGCVISALASFFTVCFYLCSRKNERDSIVRIHMNLLWAIFLLDVSFLIAVPLSSTDNDVACKAGAMFLHFGLLACLTWMGIEGYSLYRCVIEVFSFSSGNFLFKLCLLGWGLPIFLVAVVFVADPSSYGPYLINVYKTSDSYTNATICWITKKDINSILNLGFLSLVLLFNSIMLAAMVRVIFRLKQQNDHQWQYAVMLLGLSFVLGIPWGLAFFSFTFGSFKLAALYLFTIINSFQGFLIFLWYLAKMVQARRSSSAPFSSSNSVKLHSSSSVL</sequence>
<proteinExistence type="predicted"/>
<name>A0ACB8E9M4_9SAUR</name>
<evidence type="ECO:0000313" key="1">
    <source>
        <dbReference type="EMBL" id="KAH7989185.1"/>
    </source>
</evidence>
<protein>
    <submittedName>
        <fullName evidence="1">Uncharacterized protein</fullName>
    </submittedName>
</protein>
<dbReference type="EMBL" id="CM037627">
    <property type="protein sequence ID" value="KAH7989185.1"/>
    <property type="molecule type" value="Genomic_DNA"/>
</dbReference>
<keyword evidence="2" id="KW-1185">Reference proteome</keyword>
<dbReference type="Proteomes" id="UP000827872">
    <property type="component" value="Linkage Group LG14"/>
</dbReference>
<reference evidence="1" key="1">
    <citation type="submission" date="2021-08" db="EMBL/GenBank/DDBJ databases">
        <title>The first chromosome-level gecko genome reveals the dynamic sex chromosomes of Neotropical dwarf geckos (Sphaerodactylidae: Sphaerodactylus).</title>
        <authorList>
            <person name="Pinto B.J."/>
            <person name="Keating S.E."/>
            <person name="Gamble T."/>
        </authorList>
    </citation>
    <scope>NUCLEOTIDE SEQUENCE</scope>
    <source>
        <strain evidence="1">TG3544</strain>
    </source>
</reference>
<organism evidence="1 2">
    <name type="scientific">Sphaerodactylus townsendi</name>
    <dbReference type="NCBI Taxonomy" id="933632"/>
    <lineage>
        <taxon>Eukaryota</taxon>
        <taxon>Metazoa</taxon>
        <taxon>Chordata</taxon>
        <taxon>Craniata</taxon>
        <taxon>Vertebrata</taxon>
        <taxon>Euteleostomi</taxon>
        <taxon>Lepidosauria</taxon>
        <taxon>Squamata</taxon>
        <taxon>Bifurcata</taxon>
        <taxon>Gekkota</taxon>
        <taxon>Sphaerodactylidae</taxon>
        <taxon>Sphaerodactylus</taxon>
    </lineage>
</organism>
<comment type="caution">
    <text evidence="1">The sequence shown here is derived from an EMBL/GenBank/DDBJ whole genome shotgun (WGS) entry which is preliminary data.</text>
</comment>
<gene>
    <name evidence="1" type="ORF">K3G42_004144</name>
</gene>
<evidence type="ECO:0000313" key="2">
    <source>
        <dbReference type="Proteomes" id="UP000827872"/>
    </source>
</evidence>
<accession>A0ACB8E9M4</accession>